<organism evidence="2 3">
    <name type="scientific">Blepharisma stoltei</name>
    <dbReference type="NCBI Taxonomy" id="1481888"/>
    <lineage>
        <taxon>Eukaryota</taxon>
        <taxon>Sar</taxon>
        <taxon>Alveolata</taxon>
        <taxon>Ciliophora</taxon>
        <taxon>Postciliodesmatophora</taxon>
        <taxon>Heterotrichea</taxon>
        <taxon>Heterotrichida</taxon>
        <taxon>Blepharismidae</taxon>
        <taxon>Blepharisma</taxon>
    </lineage>
</organism>
<accession>A0AAU9JK77</accession>
<sequence length="720" mass="85888">MESLKQWNDLRGQYQQKLGRPQTAPRQVRFDFSEKYSLREFRNLRETKALELLNFTSSNLAYSEGQRTPELSVFENPSFSNKLEYAEEYICLIKPNLDIFYISNQIEKEHSGNESYDEWKLQHIREDQEEEKYNDYQQFLKKLNSPQVTQIIENFDEIASKRSSKGIKIEDPYEAEQKSVSSQKEKSIENKENSHEYIDEEIKDAVSNIEKNEKELSDSSFDFNISDSYPLDSLKVSESLRDGQSKAIYLDVFECLTRPEIDIDYYSKRKRSKRSHRSHRSDKLAVSDTNLEETKIEVFEVLIKPESYIDYYSLKERSNSPSTDNKSIHIDSKSGDLSPFSSKSNEEDKLNFKSDEFQRFSKPRADLSYHSIGKKTENSISEHKSIYEENKSGDISPFSYKSNEEKEEENIKLSEFQLFEKPEVDLIYQSIGGKSDKSLQPQEMPLNIANETSDKFISEMDNLISNAEKELDFDIKPDELTFTEPIKIQNRDYIDEQKAYETSLRTRNLLRQENRTTQKPYEALDTWRRETRRPMPKEREINKFIERWEFIHTYQIFQAFIFICKTHRKWINGVKAEFQRRKLINFLQNWKLYKKYKIAKRELAVKKAKRIADKWYNLTINKKRMKIYSYLYWYKSMISKGLLGWKLVTQNMVFNKNRINECRRRHRQRLFYNTFYAWKHMKALVQANNIPIRISTTTSVSKTHGKLREFHSIDIKIMNR</sequence>
<feature type="region of interest" description="Disordered" evidence="1">
    <location>
        <begin position="170"/>
        <end position="196"/>
    </location>
</feature>
<reference evidence="2" key="1">
    <citation type="submission" date="2021-09" db="EMBL/GenBank/DDBJ databases">
        <authorList>
            <consortium name="AG Swart"/>
            <person name="Singh M."/>
            <person name="Singh A."/>
            <person name="Seah K."/>
            <person name="Emmerich C."/>
        </authorList>
    </citation>
    <scope>NUCLEOTIDE SEQUENCE</scope>
    <source>
        <strain evidence="2">ATCC30299</strain>
    </source>
</reference>
<evidence type="ECO:0008006" key="4">
    <source>
        <dbReference type="Google" id="ProtNLM"/>
    </source>
</evidence>
<keyword evidence="3" id="KW-1185">Reference proteome</keyword>
<proteinExistence type="predicted"/>
<dbReference type="AlphaFoldDB" id="A0AAU9JK77"/>
<dbReference type="Proteomes" id="UP001162131">
    <property type="component" value="Unassembled WGS sequence"/>
</dbReference>
<evidence type="ECO:0000313" key="2">
    <source>
        <dbReference type="EMBL" id="CAG9327658.1"/>
    </source>
</evidence>
<feature type="region of interest" description="Disordered" evidence="1">
    <location>
        <begin position="316"/>
        <end position="348"/>
    </location>
</feature>
<gene>
    <name evidence="2" type="ORF">BSTOLATCC_MIC44288</name>
</gene>
<evidence type="ECO:0000256" key="1">
    <source>
        <dbReference type="SAM" id="MobiDB-lite"/>
    </source>
</evidence>
<comment type="caution">
    <text evidence="2">The sequence shown here is derived from an EMBL/GenBank/DDBJ whole genome shotgun (WGS) entry which is preliminary data.</text>
</comment>
<name>A0AAU9JK77_9CILI</name>
<protein>
    <recommendedName>
        <fullName evidence="4">Sfi1 spindle body domain-containing protein</fullName>
    </recommendedName>
</protein>
<evidence type="ECO:0000313" key="3">
    <source>
        <dbReference type="Proteomes" id="UP001162131"/>
    </source>
</evidence>
<dbReference type="EMBL" id="CAJZBQ010000044">
    <property type="protein sequence ID" value="CAG9327658.1"/>
    <property type="molecule type" value="Genomic_DNA"/>
</dbReference>